<dbReference type="PANTHER" id="PTHR31511">
    <property type="entry name" value="PROTEIN CBG23764"/>
    <property type="match status" value="1"/>
</dbReference>
<dbReference type="EMBL" id="CCAG010021280">
    <property type="status" value="NOT_ANNOTATED_CDS"/>
    <property type="molecule type" value="Genomic_DNA"/>
</dbReference>
<proteinExistence type="predicted"/>
<dbReference type="PhylomeDB" id="A0A1B0FAL0"/>
<protein>
    <recommendedName>
        <fullName evidence="3">DNA-directed DNA polymerase</fullName>
    </recommendedName>
</protein>
<name>A0A1B0FAL0_GLOMM</name>
<dbReference type="EnsemblMetazoa" id="GMOY000545-RA">
    <property type="protein sequence ID" value="GMOY000545-PA"/>
    <property type="gene ID" value="GMOY000545"/>
</dbReference>
<evidence type="ECO:0008006" key="3">
    <source>
        <dbReference type="Google" id="ProtNLM"/>
    </source>
</evidence>
<dbReference type="STRING" id="37546.A0A1B0FAL0"/>
<evidence type="ECO:0000313" key="2">
    <source>
        <dbReference type="Proteomes" id="UP000092444"/>
    </source>
</evidence>
<dbReference type="Proteomes" id="UP000092444">
    <property type="component" value="Unassembled WGS sequence"/>
</dbReference>
<accession>A0A1B0FAL0</accession>
<dbReference type="VEuPathDB" id="VectorBase:GMOY000545"/>
<organism evidence="1 2">
    <name type="scientific">Glossina morsitans morsitans</name>
    <name type="common">Savannah tsetse fly</name>
    <dbReference type="NCBI Taxonomy" id="37546"/>
    <lineage>
        <taxon>Eukaryota</taxon>
        <taxon>Metazoa</taxon>
        <taxon>Ecdysozoa</taxon>
        <taxon>Arthropoda</taxon>
        <taxon>Hexapoda</taxon>
        <taxon>Insecta</taxon>
        <taxon>Pterygota</taxon>
        <taxon>Neoptera</taxon>
        <taxon>Endopterygota</taxon>
        <taxon>Diptera</taxon>
        <taxon>Brachycera</taxon>
        <taxon>Muscomorpha</taxon>
        <taxon>Hippoboscoidea</taxon>
        <taxon>Glossinidae</taxon>
        <taxon>Glossina</taxon>
    </lineage>
</organism>
<sequence>RTLENHYLKVGVLLLHDVFESFRKVCENIYNLDPYQYYTAPGLCWDAMSKTTEINLELLTDIDIYNFIVRDVRGCILLVFWLYSVVDSKYIGNYDSNKESNYLIYLDVNNLFSYA</sequence>
<evidence type="ECO:0000313" key="1">
    <source>
        <dbReference type="EnsemblMetazoa" id="GMOY000545-PA"/>
    </source>
</evidence>
<reference evidence="1" key="1">
    <citation type="submission" date="2020-05" db="UniProtKB">
        <authorList>
            <consortium name="EnsemblMetazoa"/>
        </authorList>
    </citation>
    <scope>IDENTIFICATION</scope>
    <source>
        <strain evidence="1">Yale</strain>
    </source>
</reference>
<dbReference type="AlphaFoldDB" id="A0A1B0FAL0"/>
<dbReference type="PANTHER" id="PTHR31511:SF12">
    <property type="entry name" value="RHO TERMINATION FACTOR N-TERMINAL DOMAIN-CONTAINING PROTEIN"/>
    <property type="match status" value="1"/>
</dbReference>
<keyword evidence="2" id="KW-1185">Reference proteome</keyword>